<feature type="compositionally biased region" description="Polar residues" evidence="1">
    <location>
        <begin position="1"/>
        <end position="13"/>
    </location>
</feature>
<comment type="caution">
    <text evidence="2">The sequence shown here is derived from an EMBL/GenBank/DDBJ whole genome shotgun (WGS) entry which is preliminary data.</text>
</comment>
<name>A0A7W9GR54_9ACTN</name>
<dbReference type="InterPro" id="IPR045596">
    <property type="entry name" value="DUF6459"/>
</dbReference>
<dbReference type="Pfam" id="PF20060">
    <property type="entry name" value="DUF6459"/>
    <property type="match status" value="1"/>
</dbReference>
<organism evidence="2 3">
    <name type="scientific">Jiangella mangrovi</name>
    <dbReference type="NCBI Taxonomy" id="1524084"/>
    <lineage>
        <taxon>Bacteria</taxon>
        <taxon>Bacillati</taxon>
        <taxon>Actinomycetota</taxon>
        <taxon>Actinomycetes</taxon>
        <taxon>Jiangellales</taxon>
        <taxon>Jiangellaceae</taxon>
        <taxon>Jiangella</taxon>
    </lineage>
</organism>
<evidence type="ECO:0000313" key="3">
    <source>
        <dbReference type="Proteomes" id="UP000542813"/>
    </source>
</evidence>
<protein>
    <submittedName>
        <fullName evidence="2">Uncharacterized protein</fullName>
    </submittedName>
</protein>
<proteinExistence type="predicted"/>
<feature type="region of interest" description="Disordered" evidence="1">
    <location>
        <begin position="1"/>
        <end position="26"/>
    </location>
</feature>
<sequence length="237" mass="25562">MTTTQAPRQQSTGRARRLPLPVTEPPFDDELGIVPGAWRPLVPAGQAMLPFGPDGGPDAGFGAAPVPVVLGDEVVADSLWLRHTDQRAATPAVTLAAGPAVPEPRRGEDGLPDPRRWIARLALSALECLHGRRSLQQLVRWTDEPVYRALARRAADQEGTPAERPRIRALRVCRLTDTVAEASVVVQVGRATRAVAVRLRADDGRWLCTAFDIVDPGPPPRRGRRQRAAQASSNATA</sequence>
<keyword evidence="3" id="KW-1185">Reference proteome</keyword>
<dbReference type="Proteomes" id="UP000542813">
    <property type="component" value="Unassembled WGS sequence"/>
</dbReference>
<accession>A0A7W9GR54</accession>
<dbReference type="RefSeq" id="WP_184823207.1">
    <property type="nucleotide sequence ID" value="NZ_JACHMM010000001.1"/>
</dbReference>
<evidence type="ECO:0000313" key="2">
    <source>
        <dbReference type="EMBL" id="MBB5788495.1"/>
    </source>
</evidence>
<feature type="region of interest" description="Disordered" evidence="1">
    <location>
        <begin position="217"/>
        <end position="237"/>
    </location>
</feature>
<gene>
    <name evidence="2" type="ORF">HD601_003070</name>
</gene>
<reference evidence="2 3" key="1">
    <citation type="submission" date="2020-08" db="EMBL/GenBank/DDBJ databases">
        <title>Sequencing the genomes of 1000 actinobacteria strains.</title>
        <authorList>
            <person name="Klenk H.-P."/>
        </authorList>
    </citation>
    <scope>NUCLEOTIDE SEQUENCE [LARGE SCALE GENOMIC DNA]</scope>
    <source>
        <strain evidence="2 3">DSM 102122</strain>
    </source>
</reference>
<dbReference type="AlphaFoldDB" id="A0A7W9GR54"/>
<evidence type="ECO:0000256" key="1">
    <source>
        <dbReference type="SAM" id="MobiDB-lite"/>
    </source>
</evidence>
<dbReference type="EMBL" id="JACHMM010000001">
    <property type="protein sequence ID" value="MBB5788495.1"/>
    <property type="molecule type" value="Genomic_DNA"/>
</dbReference>